<evidence type="ECO:0000313" key="5">
    <source>
        <dbReference type="Proteomes" id="UP000317332"/>
    </source>
</evidence>
<dbReference type="OrthoDB" id="9808779at2"/>
<evidence type="ECO:0000256" key="2">
    <source>
        <dbReference type="ARBA" id="ARBA00011245"/>
    </source>
</evidence>
<dbReference type="InterPro" id="IPR014718">
    <property type="entry name" value="GH-type_carb-bd"/>
</dbReference>
<dbReference type="SUPFAM" id="SSF74650">
    <property type="entry name" value="Galactose mutarotase-like"/>
    <property type="match status" value="1"/>
</dbReference>
<proteinExistence type="predicted"/>
<dbReference type="GO" id="GO:0006006">
    <property type="term" value="P:glucose metabolic process"/>
    <property type="evidence" value="ECO:0007669"/>
    <property type="project" value="TreeGrafter"/>
</dbReference>
<dbReference type="InterPro" id="IPR011013">
    <property type="entry name" value="Gal_mutarotase_sf_dom"/>
</dbReference>
<dbReference type="GO" id="GO:0033499">
    <property type="term" value="P:galactose catabolic process via UDP-galactose, Leloir pathway"/>
    <property type="evidence" value="ECO:0007669"/>
    <property type="project" value="TreeGrafter"/>
</dbReference>
<dbReference type="GO" id="GO:0030246">
    <property type="term" value="F:carbohydrate binding"/>
    <property type="evidence" value="ECO:0007669"/>
    <property type="project" value="InterPro"/>
</dbReference>
<dbReference type="Pfam" id="PF01263">
    <property type="entry name" value="Aldose_epim"/>
    <property type="match status" value="1"/>
</dbReference>
<comment type="caution">
    <text evidence="4">The sequence shown here is derived from an EMBL/GenBank/DDBJ whole genome shotgun (WGS) entry which is preliminary data.</text>
</comment>
<keyword evidence="5" id="KW-1185">Reference proteome</keyword>
<dbReference type="PANTHER" id="PTHR10091">
    <property type="entry name" value="ALDOSE-1-EPIMERASE"/>
    <property type="match status" value="1"/>
</dbReference>
<gene>
    <name evidence="4" type="ORF">FJ651_13530</name>
</gene>
<dbReference type="Gene3D" id="2.70.98.10">
    <property type="match status" value="1"/>
</dbReference>
<organism evidence="4 5">
    <name type="scientific">Paucihalobacter ruber</name>
    <dbReference type="NCBI Taxonomy" id="2567861"/>
    <lineage>
        <taxon>Bacteria</taxon>
        <taxon>Pseudomonadati</taxon>
        <taxon>Bacteroidota</taxon>
        <taxon>Flavobacteriia</taxon>
        <taxon>Flavobacteriales</taxon>
        <taxon>Flavobacteriaceae</taxon>
        <taxon>Paucihalobacter</taxon>
    </lineage>
</organism>
<dbReference type="RefSeq" id="WP_140991078.1">
    <property type="nucleotide sequence ID" value="NZ_VHIQ01000007.1"/>
</dbReference>
<reference evidence="4 5" key="1">
    <citation type="submission" date="2019-06" db="EMBL/GenBank/DDBJ databases">
        <title>Flavobacteriaceae Paucihalobacterium erythroidium CWB-1, complete genome.</title>
        <authorList>
            <person name="Wu S."/>
        </authorList>
    </citation>
    <scope>NUCLEOTIDE SEQUENCE [LARGE SCALE GENOMIC DNA]</scope>
    <source>
        <strain evidence="4 5">CWB-1</strain>
    </source>
</reference>
<evidence type="ECO:0000313" key="4">
    <source>
        <dbReference type="EMBL" id="TPV31839.1"/>
    </source>
</evidence>
<evidence type="ECO:0000256" key="1">
    <source>
        <dbReference type="ARBA" id="ARBA00001913"/>
    </source>
</evidence>
<accession>A0A506PE31</accession>
<dbReference type="AlphaFoldDB" id="A0A506PE31"/>
<dbReference type="InterPro" id="IPR008183">
    <property type="entry name" value="Aldose_1/G6P_1-epimerase"/>
</dbReference>
<dbReference type="Proteomes" id="UP000317332">
    <property type="component" value="Unassembled WGS sequence"/>
</dbReference>
<comment type="subunit">
    <text evidence="2">Monomer.</text>
</comment>
<dbReference type="CDD" id="cd01081">
    <property type="entry name" value="Aldose_epim"/>
    <property type="match status" value="1"/>
</dbReference>
<name>A0A506PE31_9FLAO</name>
<dbReference type="PANTHER" id="PTHR10091:SF0">
    <property type="entry name" value="GALACTOSE MUTAROTASE"/>
    <property type="match status" value="1"/>
</dbReference>
<protein>
    <submittedName>
        <fullName evidence="4">Aldose 1-epimerase</fullName>
    </submittedName>
</protein>
<dbReference type="GO" id="GO:0004034">
    <property type="term" value="F:aldose 1-epimerase activity"/>
    <property type="evidence" value="ECO:0007669"/>
    <property type="project" value="TreeGrafter"/>
</dbReference>
<keyword evidence="3" id="KW-0106">Calcium</keyword>
<comment type="cofactor">
    <cofactor evidence="1">
        <name>Ca(2+)</name>
        <dbReference type="ChEBI" id="CHEBI:29108"/>
    </cofactor>
</comment>
<evidence type="ECO:0000256" key="3">
    <source>
        <dbReference type="ARBA" id="ARBA00022837"/>
    </source>
</evidence>
<dbReference type="EMBL" id="VHIQ01000007">
    <property type="protein sequence ID" value="TPV31839.1"/>
    <property type="molecule type" value="Genomic_DNA"/>
</dbReference>
<sequence length="303" mass="34079">MPKEVSNNVNASNSQEKQAILRVGDFNSYFEVAPSQGGRVTNLVIENIPIITEPDGIDYADSYAASVLFPFPNRIEDGVYNFNNVDYVLTCNQTKEHNALHGLIYNQAFDVVERIQNKEKAEVKLDYVSDGSFEGFPFKFKVELTYELFGNEFLCQIKVANADAYAFPFALGWHPYFSTSEKNKSSLQFKSKNQLINNHRNIPVEVKSRLEAVSLNFDQSFDDCFELASNEALFQTPQYQLTLKLDNTSNYLQIYTPADASVIAIEPMTAPANSFNNGLGLKILEAGASHTETWMLIINKTNS</sequence>